<dbReference type="GO" id="GO:0005737">
    <property type="term" value="C:cytoplasm"/>
    <property type="evidence" value="ECO:0007669"/>
    <property type="project" value="UniProtKB-ARBA"/>
</dbReference>
<dbReference type="OrthoDB" id="613763at2759"/>
<name>A0A1Y2C0G5_9FUNG</name>
<gene>
    <name evidence="7" type="ORF">BCR33DRAFT_699438</name>
</gene>
<dbReference type="Pfam" id="PF05158">
    <property type="entry name" value="RNA_pol_Rpc34"/>
    <property type="match status" value="1"/>
</dbReference>
<dbReference type="GO" id="GO:0005666">
    <property type="term" value="C:RNA polymerase III complex"/>
    <property type="evidence" value="ECO:0007669"/>
    <property type="project" value="UniProtKB-UniRule"/>
</dbReference>
<dbReference type="PIRSF" id="PIRSF028763">
    <property type="entry name" value="RNA_pol_Rpc34"/>
    <property type="match status" value="1"/>
</dbReference>
<dbReference type="EMBL" id="MCGO01000035">
    <property type="protein sequence ID" value="ORY40367.1"/>
    <property type="molecule type" value="Genomic_DNA"/>
</dbReference>
<dbReference type="FunFam" id="1.10.10.10:FF:000116">
    <property type="entry name" value="DNA-directed RNA polymerase III subunit RPC6"/>
    <property type="match status" value="1"/>
</dbReference>
<proteinExistence type="inferred from homology"/>
<evidence type="ECO:0000256" key="1">
    <source>
        <dbReference type="ARBA" id="ARBA00004123"/>
    </source>
</evidence>
<keyword evidence="5 6" id="KW-0539">Nucleus</keyword>
<comment type="similarity">
    <text evidence="2 6">Belongs to the eukaryotic RPC34/RPC39 RNA polymerase subunit family.</text>
</comment>
<dbReference type="InterPro" id="IPR036388">
    <property type="entry name" value="WH-like_DNA-bd_sf"/>
</dbReference>
<dbReference type="InterPro" id="IPR007832">
    <property type="entry name" value="RNA_pol_Rpc34"/>
</dbReference>
<keyword evidence="3 6" id="KW-0240">DNA-directed RNA polymerase</keyword>
<dbReference type="InterPro" id="IPR016049">
    <property type="entry name" value="RNA_pol_Rpc34-like"/>
</dbReference>
<comment type="function">
    <text evidence="6">DNA-dependent RNA polymerase catalyzes the transcription of DNA into RNA using the four ribonucleoside triphosphates as substrates. Specific peripheric component of RNA polymerase III which synthesizes small RNAs, such as 5S rRNA and tRNAs.</text>
</comment>
<keyword evidence="8" id="KW-1185">Reference proteome</keyword>
<evidence type="ECO:0000256" key="2">
    <source>
        <dbReference type="ARBA" id="ARBA00011038"/>
    </source>
</evidence>
<protein>
    <recommendedName>
        <fullName evidence="6">DNA-directed RNA polymerase III subunit RPC6</fullName>
        <shortName evidence="6">RNA polymerase III subunit C6</shortName>
    </recommendedName>
</protein>
<reference evidence="7 8" key="1">
    <citation type="submission" date="2016-07" db="EMBL/GenBank/DDBJ databases">
        <title>Pervasive Adenine N6-methylation of Active Genes in Fungi.</title>
        <authorList>
            <consortium name="DOE Joint Genome Institute"/>
            <person name="Mondo S.J."/>
            <person name="Dannebaum R.O."/>
            <person name="Kuo R.C."/>
            <person name="Labutti K."/>
            <person name="Haridas S."/>
            <person name="Kuo A."/>
            <person name="Salamov A."/>
            <person name="Ahrendt S.R."/>
            <person name="Lipzen A."/>
            <person name="Sullivan W."/>
            <person name="Andreopoulos W.B."/>
            <person name="Clum A."/>
            <person name="Lindquist E."/>
            <person name="Daum C."/>
            <person name="Ramamoorthy G.K."/>
            <person name="Gryganskyi A."/>
            <person name="Culley D."/>
            <person name="Magnuson J.K."/>
            <person name="James T.Y."/>
            <person name="O'Malley M.A."/>
            <person name="Stajich J.E."/>
            <person name="Spatafora J.W."/>
            <person name="Visel A."/>
            <person name="Grigoriev I.V."/>
        </authorList>
    </citation>
    <scope>NUCLEOTIDE SEQUENCE [LARGE SCALE GENOMIC DNA]</scope>
    <source>
        <strain evidence="7 8">JEL800</strain>
    </source>
</reference>
<dbReference type="AlphaFoldDB" id="A0A1Y2C0G5"/>
<organism evidence="7 8">
    <name type="scientific">Rhizoclosmatium globosum</name>
    <dbReference type="NCBI Taxonomy" id="329046"/>
    <lineage>
        <taxon>Eukaryota</taxon>
        <taxon>Fungi</taxon>
        <taxon>Fungi incertae sedis</taxon>
        <taxon>Chytridiomycota</taxon>
        <taxon>Chytridiomycota incertae sedis</taxon>
        <taxon>Chytridiomycetes</taxon>
        <taxon>Chytridiales</taxon>
        <taxon>Chytriomycetaceae</taxon>
        <taxon>Rhizoclosmatium</taxon>
    </lineage>
</organism>
<dbReference type="Proteomes" id="UP000193642">
    <property type="component" value="Unassembled WGS sequence"/>
</dbReference>
<evidence type="ECO:0000256" key="4">
    <source>
        <dbReference type="ARBA" id="ARBA00023163"/>
    </source>
</evidence>
<dbReference type="STRING" id="329046.A0A1Y2C0G5"/>
<evidence type="ECO:0000256" key="6">
    <source>
        <dbReference type="PIRNR" id="PIRNR028763"/>
    </source>
</evidence>
<dbReference type="SUPFAM" id="SSF46785">
    <property type="entry name" value="Winged helix' DNA-binding domain"/>
    <property type="match status" value="1"/>
</dbReference>
<evidence type="ECO:0000313" key="8">
    <source>
        <dbReference type="Proteomes" id="UP000193642"/>
    </source>
</evidence>
<evidence type="ECO:0000256" key="5">
    <source>
        <dbReference type="ARBA" id="ARBA00023242"/>
    </source>
</evidence>
<sequence>MTPAEEQLLAVIRSHPKGANEETLTTELDWEKAEIVNLVNSLSEQGFVDFVTVGKQLFFKARDINEANKTRDLSQNEKIVYNFIKSEKSKGIWSKDIKSKSGLHIQVVTDCIKTLEKYRLIKSVKSVKNPTRKLYMLFDLTPSEEITGGAWYTDQELDVAFIEGLTDMVFKFIGNRSYPKPTSSYASNGDETDAAQLIYPPDHTGYATTKDVHAFLKKSGVLKVDLGIMDVQMLVDRLWYDGKVTRIRKLGGDEVIEVWMYRTVRGQSVGAISGGGGGVWWTDTPCGKCAVAQFCKSGGPVSPEGCVYFSKWLEF</sequence>
<dbReference type="Gene3D" id="1.10.10.10">
    <property type="entry name" value="Winged helix-like DNA-binding domain superfamily/Winged helix DNA-binding domain"/>
    <property type="match status" value="2"/>
</dbReference>
<dbReference type="InterPro" id="IPR036390">
    <property type="entry name" value="WH_DNA-bd_sf"/>
</dbReference>
<evidence type="ECO:0000313" key="7">
    <source>
        <dbReference type="EMBL" id="ORY40367.1"/>
    </source>
</evidence>
<keyword evidence="4 6" id="KW-0804">Transcription</keyword>
<accession>A0A1Y2C0G5</accession>
<comment type="caution">
    <text evidence="7">The sequence shown here is derived from an EMBL/GenBank/DDBJ whole genome shotgun (WGS) entry which is preliminary data.</text>
</comment>
<dbReference type="GO" id="GO:0006383">
    <property type="term" value="P:transcription by RNA polymerase III"/>
    <property type="evidence" value="ECO:0007669"/>
    <property type="project" value="UniProtKB-UniRule"/>
</dbReference>
<dbReference type="GO" id="GO:0005654">
    <property type="term" value="C:nucleoplasm"/>
    <property type="evidence" value="ECO:0007669"/>
    <property type="project" value="UniProtKB-ARBA"/>
</dbReference>
<evidence type="ECO:0000256" key="3">
    <source>
        <dbReference type="ARBA" id="ARBA00022478"/>
    </source>
</evidence>
<comment type="subcellular location">
    <subcellularLocation>
        <location evidence="1 6">Nucleus</location>
    </subcellularLocation>
</comment>
<dbReference type="PANTHER" id="PTHR12780">
    <property type="entry name" value="RNA POLYMERASE III DNA DIRECTED , 39KD SUBUNIT-RELATED"/>
    <property type="match status" value="1"/>
</dbReference>